<evidence type="ECO:0000256" key="1">
    <source>
        <dbReference type="ARBA" id="ARBA00004328"/>
    </source>
</evidence>
<sequence length="518" mass="56714">MSSQSNYMQRLSDINSGARAMTNAVITPQMDGEQFIGEAAERNSQLEQAVSGSIFEAFGESAPMILATQANAVRAFKKKTGRMPSAEVLASSHKALENLAILAGGKGPEGIMESVGPMSTSEGQILRDHMAALVLPIQLNTITNDMVTSVPANFDRTEIFRVERIAGNTFGDLKKGDVIDQFFRGQYSSMDQRKALGVGDGSKTSFTHAVGMPIRKSGANMSGYVVVYLDRNQVAVDDGRGNIFGNGVTGSVNYETGEIAVNFATAPASGLEIHVGYDVSIEKDPSLIPSVDHDIQSWVIVPHESAISGQTTVQALFQARREFGLDMSSMTVTAMRNILSADKDRKRLNDMWFFANGTTTWDMTVPSALAYHEHYESLREVLMNISTELMMSTKISGLRGLVAGRGAANVFKSLRAPYFEVSPGYKEIPQPHYVGRLFGMYDLYCDPAAEQWETLCFAKGDNHGDSGYVAADAITAVPFKHPVGADLRHRDTLYELAYRTMHPYNGRAWFRKLKFTTS</sequence>
<dbReference type="Pfam" id="PF07068">
    <property type="entry name" value="Gp23"/>
    <property type="match status" value="1"/>
</dbReference>
<name>A0AAJ2S4B3_9GAMM</name>
<dbReference type="GeneID" id="303167632"/>
<proteinExistence type="predicted"/>
<evidence type="ECO:0008006" key="4">
    <source>
        <dbReference type="Google" id="ProtNLM"/>
    </source>
</evidence>
<dbReference type="AlphaFoldDB" id="A0AAJ2S4B3"/>
<comment type="subcellular location">
    <subcellularLocation>
        <location evidence="1">Virion</location>
    </subcellularLocation>
</comment>
<organism evidence="2 3">
    <name type="scientific">Vreelandella alkaliphila</name>
    <dbReference type="NCBI Taxonomy" id="272774"/>
    <lineage>
        <taxon>Bacteria</taxon>
        <taxon>Pseudomonadati</taxon>
        <taxon>Pseudomonadota</taxon>
        <taxon>Gammaproteobacteria</taxon>
        <taxon>Oceanospirillales</taxon>
        <taxon>Halomonadaceae</taxon>
        <taxon>Vreelandella</taxon>
    </lineage>
</organism>
<evidence type="ECO:0000313" key="3">
    <source>
        <dbReference type="Proteomes" id="UP001276761"/>
    </source>
</evidence>
<reference evidence="2" key="1">
    <citation type="submission" date="2023-11" db="EMBL/GenBank/DDBJ databases">
        <title>MicrobeMod: A computational toolkit for identifying prokaryotic methylation and restriction-modification with nanopore sequencing.</title>
        <authorList>
            <person name="Crits-Christoph A."/>
            <person name="Kang S.C."/>
            <person name="Lee H."/>
            <person name="Ostrov N."/>
        </authorList>
    </citation>
    <scope>NUCLEOTIDE SEQUENCE</scope>
    <source>
        <strain evidence="2">ATCC BAA-953</strain>
    </source>
</reference>
<protein>
    <recommendedName>
        <fullName evidence="4">Major capsid protein</fullName>
    </recommendedName>
</protein>
<dbReference type="RefSeq" id="WP_198350046.1">
    <property type="nucleotide sequence ID" value="NZ_JABASV010000012.1"/>
</dbReference>
<gene>
    <name evidence="2" type="ORF">SIL78_19015</name>
</gene>
<comment type="caution">
    <text evidence="2">The sequence shown here is derived from an EMBL/GenBank/DDBJ whole genome shotgun (WGS) entry which is preliminary data.</text>
</comment>
<dbReference type="InterPro" id="IPR010762">
    <property type="entry name" value="Gp23/Gp24_T4-like"/>
</dbReference>
<accession>A0AAJ2S4B3</accession>
<dbReference type="Proteomes" id="UP001276761">
    <property type="component" value="Unassembled WGS sequence"/>
</dbReference>
<dbReference type="EMBL" id="JAWXXT010000002">
    <property type="protein sequence ID" value="MDX5979644.1"/>
    <property type="molecule type" value="Genomic_DNA"/>
</dbReference>
<evidence type="ECO:0000313" key="2">
    <source>
        <dbReference type="EMBL" id="MDX5979644.1"/>
    </source>
</evidence>